<feature type="compositionally biased region" description="Polar residues" evidence="3">
    <location>
        <begin position="362"/>
        <end position="373"/>
    </location>
</feature>
<feature type="domain" description="Reverse transcriptase" evidence="5">
    <location>
        <begin position="802"/>
        <end position="945"/>
    </location>
</feature>
<dbReference type="AlphaFoldDB" id="A0A284RCR6"/>
<evidence type="ECO:0008006" key="8">
    <source>
        <dbReference type="Google" id="ProtNLM"/>
    </source>
</evidence>
<evidence type="ECO:0000313" key="7">
    <source>
        <dbReference type="Proteomes" id="UP000219338"/>
    </source>
</evidence>
<dbReference type="Pfam" id="PF00078">
    <property type="entry name" value="RVT_1"/>
    <property type="match status" value="1"/>
</dbReference>
<dbReference type="SMART" id="SM00343">
    <property type="entry name" value="ZnF_C2HC"/>
    <property type="match status" value="1"/>
</dbReference>
<dbReference type="GO" id="GO:0003676">
    <property type="term" value="F:nucleic acid binding"/>
    <property type="evidence" value="ECO:0007669"/>
    <property type="project" value="InterPro"/>
</dbReference>
<dbReference type="SUPFAM" id="SSF50630">
    <property type="entry name" value="Acid proteases"/>
    <property type="match status" value="1"/>
</dbReference>
<dbReference type="GO" id="GO:0006397">
    <property type="term" value="P:mRNA processing"/>
    <property type="evidence" value="ECO:0007669"/>
    <property type="project" value="UniProtKB-KW"/>
</dbReference>
<keyword evidence="1" id="KW-0507">mRNA processing</keyword>
<dbReference type="GO" id="GO:0008270">
    <property type="term" value="F:zinc ion binding"/>
    <property type="evidence" value="ECO:0007669"/>
    <property type="project" value="UniProtKB-KW"/>
</dbReference>
<feature type="region of interest" description="Disordered" evidence="3">
    <location>
        <begin position="300"/>
        <end position="427"/>
    </location>
</feature>
<dbReference type="Gene3D" id="2.40.70.10">
    <property type="entry name" value="Acid Proteases"/>
    <property type="match status" value="1"/>
</dbReference>
<keyword evidence="2" id="KW-0863">Zinc-finger</keyword>
<protein>
    <recommendedName>
        <fullName evidence="8">Reverse transcriptase</fullName>
    </recommendedName>
</protein>
<dbReference type="CDD" id="cd01647">
    <property type="entry name" value="RT_LTR"/>
    <property type="match status" value="1"/>
</dbReference>
<dbReference type="Gene3D" id="4.10.60.10">
    <property type="entry name" value="Zinc finger, CCHC-type"/>
    <property type="match status" value="1"/>
</dbReference>
<dbReference type="InterPro" id="IPR036875">
    <property type="entry name" value="Znf_CCHC_sf"/>
</dbReference>
<dbReference type="InterPro" id="IPR021109">
    <property type="entry name" value="Peptidase_aspartic_dom_sf"/>
</dbReference>
<dbReference type="InterPro" id="IPR053134">
    <property type="entry name" value="RNA-dir_DNA_polymerase"/>
</dbReference>
<dbReference type="Pfam" id="PF00098">
    <property type="entry name" value="zf-CCHC"/>
    <property type="match status" value="1"/>
</dbReference>
<feature type="compositionally biased region" description="Low complexity" evidence="3">
    <location>
        <begin position="413"/>
        <end position="423"/>
    </location>
</feature>
<dbReference type="CDD" id="cd00303">
    <property type="entry name" value="retropepsin_like"/>
    <property type="match status" value="1"/>
</dbReference>
<feature type="domain" description="CCHC-type" evidence="4">
    <location>
        <begin position="84"/>
        <end position="100"/>
    </location>
</feature>
<feature type="compositionally biased region" description="Acidic residues" evidence="3">
    <location>
        <begin position="199"/>
        <end position="208"/>
    </location>
</feature>
<feature type="compositionally biased region" description="Basic and acidic residues" evidence="3">
    <location>
        <begin position="1"/>
        <end position="10"/>
    </location>
</feature>
<dbReference type="STRING" id="47428.A0A284RCR6"/>
<dbReference type="InterPro" id="IPR001878">
    <property type="entry name" value="Znf_CCHC"/>
</dbReference>
<name>A0A284RCR6_ARMOS</name>
<dbReference type="Pfam" id="PF08284">
    <property type="entry name" value="RVP_2"/>
    <property type="match status" value="1"/>
</dbReference>
<evidence type="ECO:0000259" key="5">
    <source>
        <dbReference type="PROSITE" id="PS50878"/>
    </source>
</evidence>
<proteinExistence type="predicted"/>
<keyword evidence="2" id="KW-0862">Zinc</keyword>
<evidence type="ECO:0000256" key="2">
    <source>
        <dbReference type="PROSITE-ProRule" id="PRU00047"/>
    </source>
</evidence>
<evidence type="ECO:0000256" key="3">
    <source>
        <dbReference type="SAM" id="MobiDB-lite"/>
    </source>
</evidence>
<dbReference type="PROSITE" id="PS50878">
    <property type="entry name" value="RT_POL"/>
    <property type="match status" value="1"/>
</dbReference>
<keyword evidence="2" id="KW-0479">Metal-binding</keyword>
<dbReference type="InterPro" id="IPR043502">
    <property type="entry name" value="DNA/RNA_pol_sf"/>
</dbReference>
<dbReference type="OrthoDB" id="2013610at2759"/>
<keyword evidence="7" id="KW-1185">Reference proteome</keyword>
<dbReference type="InterPro" id="IPR043128">
    <property type="entry name" value="Rev_trsase/Diguanyl_cyclase"/>
</dbReference>
<dbReference type="PANTHER" id="PTHR24559">
    <property type="entry name" value="TRANSPOSON TY3-I GAG-POL POLYPROTEIN"/>
    <property type="match status" value="1"/>
</dbReference>
<accession>A0A284RCR6</accession>
<feature type="compositionally biased region" description="Polar residues" evidence="3">
    <location>
        <begin position="331"/>
        <end position="341"/>
    </location>
</feature>
<dbReference type="Proteomes" id="UP000219338">
    <property type="component" value="Unassembled WGS sequence"/>
</dbReference>
<dbReference type="PANTHER" id="PTHR24559:SF440">
    <property type="entry name" value="RIBONUCLEASE H"/>
    <property type="match status" value="1"/>
</dbReference>
<evidence type="ECO:0000259" key="4">
    <source>
        <dbReference type="PROSITE" id="PS50158"/>
    </source>
</evidence>
<feature type="region of interest" description="Disordered" evidence="3">
    <location>
        <begin position="1"/>
        <end position="72"/>
    </location>
</feature>
<feature type="compositionally biased region" description="Polar residues" evidence="3">
    <location>
        <begin position="22"/>
        <end position="51"/>
    </location>
</feature>
<dbReference type="SUPFAM" id="SSF56672">
    <property type="entry name" value="DNA/RNA polymerases"/>
    <property type="match status" value="1"/>
</dbReference>
<evidence type="ECO:0000256" key="1">
    <source>
        <dbReference type="ARBA" id="ARBA00022664"/>
    </source>
</evidence>
<dbReference type="Gene3D" id="3.30.70.270">
    <property type="match status" value="1"/>
</dbReference>
<sequence>MYKERQKKWVFDQTIGGRAPQKNGTTATSLPKTGGATSSTPAKPAGNSNAPKPSRRDSAGRWTTHPGQGLPMSIDAQKLRDEGRCFRCKEKGHMSKDCPKKKEFHDIRSVQATELAVTTKVEEDLLTGALLSSAGRSHGLFIGTSSNPTCILKHTNNFSTSRAFEYTAPSGPAFNVSSTTSKPVPESQNRYAALSVEECTDDDNDDSDTPLKGCHDTSPARAQAKAVDPAGHGAESPLTRPLLTLGQTDANHQTSSLRGLAQPVNVSNEKLPTIVAPIDNASLPRMTDGTMSTPKGKLYEEAAQVERPSTPKVDVESQLGGETTARLPGQQRVTGRPTTSSDECEGCCSPRDGDKKARAGNSDGQGETGNSAFAVQAQPAAPSRSGLPSTRDGDRSILPRNEPGSAKAQKRPAAGQEAASAQAVKRGHSVTCIEIPDEDDDTAFQLWLAKERLPTVTQMEATSDEPARSSTKPVTFQKWYKPFEIDWTLRAVCEARNDNAARAALYIWTHVDRVPELTPELLSELRKGDDIARERLYELREPPRYLRRRQSNSRDFMLDVQLTTLTNRQVFATRGLVDSGCTSSAINRAFVQKHRLDTVKTAIPIIVYNADGSRNKGGDITEYVEVRLTIGNHEERIDLAVTDLGAKDLYLGHDWLKRHNLVINWETGTVIFGRCQCVKNPFPLPDADPDDRWDEELEDGDTILAVNMEEELVIRAVHHANDLATAANAEKPTKTFEEMVPPDYRSFRDLFSKENFDELPERKPWDHAIELVPNAKSTLDCKVYPLNRNEQEQLNKFLDENLDSRRIKESKSLFASPFFFVKKKDGSLRPVQDYRKLNEMTIKNRYPLPLISELIDKLQGAKYFTKLNVRWGYNNIRIKEGDEHKAAFRTNRGLFEPTVMFFGLTNSPATFQWMMNDIFKDLISEGKVTIYLDDILIFTKDLDEH</sequence>
<dbReference type="Gene3D" id="3.10.10.10">
    <property type="entry name" value="HIV Type 1 Reverse Transcriptase, subunit A, domain 1"/>
    <property type="match status" value="1"/>
</dbReference>
<dbReference type="EMBL" id="FUEG01000007">
    <property type="protein sequence ID" value="SJL06534.1"/>
    <property type="molecule type" value="Genomic_DNA"/>
</dbReference>
<dbReference type="SUPFAM" id="SSF57756">
    <property type="entry name" value="Retrovirus zinc finger-like domains"/>
    <property type="match status" value="1"/>
</dbReference>
<gene>
    <name evidence="6" type="ORF">ARMOST_09875</name>
</gene>
<feature type="region of interest" description="Disordered" evidence="3">
    <location>
        <begin position="199"/>
        <end position="239"/>
    </location>
</feature>
<dbReference type="PROSITE" id="PS50158">
    <property type="entry name" value="ZF_CCHC"/>
    <property type="match status" value="1"/>
</dbReference>
<dbReference type="InterPro" id="IPR000477">
    <property type="entry name" value="RT_dom"/>
</dbReference>
<reference evidence="7" key="1">
    <citation type="journal article" date="2017" name="Nat. Ecol. Evol.">
        <title>Genome expansion and lineage-specific genetic innovations in the forest pathogenic fungi Armillaria.</title>
        <authorList>
            <person name="Sipos G."/>
            <person name="Prasanna A.N."/>
            <person name="Walter M.C."/>
            <person name="O'Connor E."/>
            <person name="Balint B."/>
            <person name="Krizsan K."/>
            <person name="Kiss B."/>
            <person name="Hess J."/>
            <person name="Varga T."/>
            <person name="Slot J."/>
            <person name="Riley R."/>
            <person name="Boka B."/>
            <person name="Rigling D."/>
            <person name="Barry K."/>
            <person name="Lee J."/>
            <person name="Mihaltcheva S."/>
            <person name="LaButti K."/>
            <person name="Lipzen A."/>
            <person name="Waldron R."/>
            <person name="Moloney N.M."/>
            <person name="Sperisen C."/>
            <person name="Kredics L."/>
            <person name="Vagvoelgyi C."/>
            <person name="Patrignani A."/>
            <person name="Fitzpatrick D."/>
            <person name="Nagy I."/>
            <person name="Doyle S."/>
            <person name="Anderson J.B."/>
            <person name="Grigoriev I.V."/>
            <person name="Gueldener U."/>
            <person name="Muensterkoetter M."/>
            <person name="Nagy L.G."/>
        </authorList>
    </citation>
    <scope>NUCLEOTIDE SEQUENCE [LARGE SCALE GENOMIC DNA]</scope>
    <source>
        <strain evidence="7">C18/9</strain>
    </source>
</reference>
<organism evidence="6 7">
    <name type="scientific">Armillaria ostoyae</name>
    <name type="common">Armillaria root rot fungus</name>
    <dbReference type="NCBI Taxonomy" id="47428"/>
    <lineage>
        <taxon>Eukaryota</taxon>
        <taxon>Fungi</taxon>
        <taxon>Dikarya</taxon>
        <taxon>Basidiomycota</taxon>
        <taxon>Agaricomycotina</taxon>
        <taxon>Agaricomycetes</taxon>
        <taxon>Agaricomycetidae</taxon>
        <taxon>Agaricales</taxon>
        <taxon>Marasmiineae</taxon>
        <taxon>Physalacriaceae</taxon>
        <taxon>Armillaria</taxon>
    </lineage>
</organism>
<evidence type="ECO:0000313" key="6">
    <source>
        <dbReference type="EMBL" id="SJL06534.1"/>
    </source>
</evidence>